<organism evidence="2 3">
    <name type="scientific">Streptomyces hebeiensis</name>
    <dbReference type="NCBI Taxonomy" id="229486"/>
    <lineage>
        <taxon>Bacteria</taxon>
        <taxon>Bacillati</taxon>
        <taxon>Actinomycetota</taxon>
        <taxon>Actinomycetes</taxon>
        <taxon>Kitasatosporales</taxon>
        <taxon>Streptomycetaceae</taxon>
        <taxon>Streptomyces</taxon>
    </lineage>
</organism>
<proteinExistence type="predicted"/>
<evidence type="ECO:0000256" key="1">
    <source>
        <dbReference type="SAM" id="MobiDB-lite"/>
    </source>
</evidence>
<comment type="caution">
    <text evidence="2">The sequence shown here is derived from an EMBL/GenBank/DDBJ whole genome shotgun (WGS) entry which is preliminary data.</text>
</comment>
<evidence type="ECO:0008006" key="4">
    <source>
        <dbReference type="Google" id="ProtNLM"/>
    </source>
</evidence>
<feature type="region of interest" description="Disordered" evidence="1">
    <location>
        <begin position="37"/>
        <end position="64"/>
    </location>
</feature>
<dbReference type="EMBL" id="BAAAKV010000046">
    <property type="protein sequence ID" value="GAA1184655.1"/>
    <property type="molecule type" value="Genomic_DNA"/>
</dbReference>
<name>A0ABN1UZR9_9ACTN</name>
<dbReference type="Proteomes" id="UP001501371">
    <property type="component" value="Unassembled WGS sequence"/>
</dbReference>
<protein>
    <recommendedName>
        <fullName evidence="4">Transposase</fullName>
    </recommendedName>
</protein>
<keyword evidence="3" id="KW-1185">Reference proteome</keyword>
<reference evidence="2 3" key="1">
    <citation type="journal article" date="2019" name="Int. J. Syst. Evol. Microbiol.">
        <title>The Global Catalogue of Microorganisms (GCM) 10K type strain sequencing project: providing services to taxonomists for standard genome sequencing and annotation.</title>
        <authorList>
            <consortium name="The Broad Institute Genomics Platform"/>
            <consortium name="The Broad Institute Genome Sequencing Center for Infectious Disease"/>
            <person name="Wu L."/>
            <person name="Ma J."/>
        </authorList>
    </citation>
    <scope>NUCLEOTIDE SEQUENCE [LARGE SCALE GENOMIC DNA]</scope>
    <source>
        <strain evidence="2 3">JCM 12696</strain>
    </source>
</reference>
<evidence type="ECO:0000313" key="2">
    <source>
        <dbReference type="EMBL" id="GAA1184655.1"/>
    </source>
</evidence>
<evidence type="ECO:0000313" key="3">
    <source>
        <dbReference type="Proteomes" id="UP001501371"/>
    </source>
</evidence>
<accession>A0ABN1UZR9</accession>
<sequence length="64" mass="6560">MGAFTGIELMSRALARRAVLGHQVSGARWRLLPAPAVPGTPPCPDLAPGRDAERAAATSQAVPA</sequence>
<gene>
    <name evidence="2" type="ORF">GCM10009654_47810</name>
</gene>